<sequence length="108" mass="11502">MKNLYLLAFALLLPLQAIAAEQDSVYTWGQWAEGIQPAAGPVARVTPPPVQAINVNLRANETGAFSRQVVVVTPPPTPVTPLPTPVIAPPIITPTPVAPAGDPRQRRR</sequence>
<proteinExistence type="predicted"/>
<gene>
    <name evidence="2" type="ORF">MNBD_GAMMA08-3004</name>
</gene>
<evidence type="ECO:0000256" key="1">
    <source>
        <dbReference type="SAM" id="MobiDB-lite"/>
    </source>
</evidence>
<feature type="region of interest" description="Disordered" evidence="1">
    <location>
        <begin position="82"/>
        <end position="108"/>
    </location>
</feature>
<accession>A0A3B0XAF7</accession>
<feature type="compositionally biased region" description="Pro residues" evidence="1">
    <location>
        <begin position="82"/>
        <end position="97"/>
    </location>
</feature>
<evidence type="ECO:0000313" key="2">
    <source>
        <dbReference type="EMBL" id="VAW65285.1"/>
    </source>
</evidence>
<protein>
    <submittedName>
        <fullName evidence="2">Uncharacterized protein</fullName>
    </submittedName>
</protein>
<dbReference type="EMBL" id="UOFH01000310">
    <property type="protein sequence ID" value="VAW65285.1"/>
    <property type="molecule type" value="Genomic_DNA"/>
</dbReference>
<organism evidence="2">
    <name type="scientific">hydrothermal vent metagenome</name>
    <dbReference type="NCBI Taxonomy" id="652676"/>
    <lineage>
        <taxon>unclassified sequences</taxon>
        <taxon>metagenomes</taxon>
        <taxon>ecological metagenomes</taxon>
    </lineage>
</organism>
<reference evidence="2" key="1">
    <citation type="submission" date="2018-06" db="EMBL/GenBank/DDBJ databases">
        <authorList>
            <person name="Zhirakovskaya E."/>
        </authorList>
    </citation>
    <scope>NUCLEOTIDE SEQUENCE</scope>
</reference>
<name>A0A3B0XAF7_9ZZZZ</name>
<dbReference type="AlphaFoldDB" id="A0A3B0XAF7"/>